<evidence type="ECO:0000256" key="4">
    <source>
        <dbReference type="ARBA" id="ARBA00022691"/>
    </source>
</evidence>
<evidence type="ECO:0000313" key="8">
    <source>
        <dbReference type="EMBL" id="MBC9718044.1"/>
    </source>
</evidence>
<dbReference type="GO" id="GO:0008168">
    <property type="term" value="F:methyltransferase activity"/>
    <property type="evidence" value="ECO:0007669"/>
    <property type="project" value="UniProtKB-KW"/>
</dbReference>
<feature type="active site" evidence="6">
    <location>
        <position position="77"/>
    </location>
</feature>
<evidence type="ECO:0000313" key="9">
    <source>
        <dbReference type="Proteomes" id="UP000642284"/>
    </source>
</evidence>
<evidence type="ECO:0000256" key="5">
    <source>
        <dbReference type="ARBA" id="ARBA00022747"/>
    </source>
</evidence>
<dbReference type="PANTHER" id="PTHR10629:SF52">
    <property type="entry name" value="DNA (CYTOSINE-5)-METHYLTRANSFERASE 1"/>
    <property type="match status" value="1"/>
</dbReference>
<dbReference type="EC" id="2.1.1.37" evidence="1"/>
<keyword evidence="4 6" id="KW-0949">S-adenosyl-L-methionine</keyword>
<dbReference type="SUPFAM" id="SSF53335">
    <property type="entry name" value="S-adenosyl-L-methionine-dependent methyltransferases"/>
    <property type="match status" value="1"/>
</dbReference>
<gene>
    <name evidence="8" type="ORF">H9Y04_36475</name>
</gene>
<organism evidence="8 9">
    <name type="scientific">Streptomyces polyasparticus</name>
    <dbReference type="NCBI Taxonomy" id="2767826"/>
    <lineage>
        <taxon>Bacteria</taxon>
        <taxon>Bacillati</taxon>
        <taxon>Actinomycetota</taxon>
        <taxon>Actinomycetes</taxon>
        <taxon>Kitasatosporales</taxon>
        <taxon>Streptomycetaceae</taxon>
        <taxon>Streptomyces</taxon>
    </lineage>
</organism>
<dbReference type="InterPro" id="IPR029063">
    <property type="entry name" value="SAM-dependent_MTases_sf"/>
</dbReference>
<name>A0ABR7STE1_9ACTN</name>
<protein>
    <recommendedName>
        <fullName evidence="1">DNA (cytosine-5-)-methyltransferase</fullName>
        <ecNumber evidence="1">2.1.1.37</ecNumber>
    </recommendedName>
</protein>
<dbReference type="Pfam" id="PF00145">
    <property type="entry name" value="DNA_methylase"/>
    <property type="match status" value="1"/>
</dbReference>
<sequence>MRATDLTVGSLCSGIGGLDLGVQDALGGRIAWHAETDPQASAVLARHWPGSLNHGDVRTTDFREVEPVDVLTTGFPCQGLSVAGPRTGLSEHSPSGLWPHIVTAASALRPHMVVIENVRGILSTRAGIRPLRDLEPCPRCLGDPQKLPPMRALGAVLADLAEIGYDDCRWTCVRASDVGAAHRRERVFLVAARSMPDKHHAVEDPEPHGQQRLPSPSHAQGRRPGPLPGRQGRAPAAHPTRERRREGLTEPALSQRRPHPCLHRGRACRYGEVAAHSDDGGRARRCGYNPETQGRSEPPYRRHSPAGWWAEYLPAIRRWEHVTGHPAPRPTVPGTRRLSADLVEWLMGFEKGWVTGMPGLSRVAQLHLLGNSVVPQQAAHALRHLLADSTIGAVALPWSACVARSAGSAR</sequence>
<comment type="similarity">
    <text evidence="6">Belongs to the class I-like SAM-binding methyltransferase superfamily. C5-methyltransferase family.</text>
</comment>
<feature type="compositionally biased region" description="Basic and acidic residues" evidence="7">
    <location>
        <begin position="239"/>
        <end position="248"/>
    </location>
</feature>
<feature type="compositionally biased region" description="Basic and acidic residues" evidence="7">
    <location>
        <begin position="195"/>
        <end position="209"/>
    </location>
</feature>
<dbReference type="GO" id="GO:0032259">
    <property type="term" value="P:methylation"/>
    <property type="evidence" value="ECO:0007669"/>
    <property type="project" value="UniProtKB-KW"/>
</dbReference>
<feature type="region of interest" description="Disordered" evidence="7">
    <location>
        <begin position="279"/>
        <end position="301"/>
    </location>
</feature>
<dbReference type="RefSeq" id="WP_187818481.1">
    <property type="nucleotide sequence ID" value="NZ_JACTVJ010000023.1"/>
</dbReference>
<dbReference type="Proteomes" id="UP000642284">
    <property type="component" value="Unassembled WGS sequence"/>
</dbReference>
<evidence type="ECO:0000256" key="6">
    <source>
        <dbReference type="PROSITE-ProRule" id="PRU01016"/>
    </source>
</evidence>
<dbReference type="InterPro" id="IPR001525">
    <property type="entry name" value="C5_MeTfrase"/>
</dbReference>
<evidence type="ECO:0000256" key="7">
    <source>
        <dbReference type="SAM" id="MobiDB-lite"/>
    </source>
</evidence>
<dbReference type="PROSITE" id="PS51679">
    <property type="entry name" value="SAM_MT_C5"/>
    <property type="match status" value="1"/>
</dbReference>
<evidence type="ECO:0000256" key="3">
    <source>
        <dbReference type="ARBA" id="ARBA00022679"/>
    </source>
</evidence>
<keyword evidence="3 6" id="KW-0808">Transferase</keyword>
<evidence type="ECO:0000256" key="2">
    <source>
        <dbReference type="ARBA" id="ARBA00022603"/>
    </source>
</evidence>
<dbReference type="PROSITE" id="PS00094">
    <property type="entry name" value="C5_MTASE_1"/>
    <property type="match status" value="1"/>
</dbReference>
<dbReference type="Gene3D" id="3.40.50.150">
    <property type="entry name" value="Vaccinia Virus protein VP39"/>
    <property type="match status" value="1"/>
</dbReference>
<dbReference type="InterPro" id="IPR018117">
    <property type="entry name" value="C5_DNA_meth_AS"/>
</dbReference>
<dbReference type="InterPro" id="IPR050390">
    <property type="entry name" value="C5-Methyltransferase"/>
</dbReference>
<keyword evidence="5" id="KW-0680">Restriction system</keyword>
<dbReference type="PRINTS" id="PR00105">
    <property type="entry name" value="C5METTRFRASE"/>
</dbReference>
<feature type="compositionally biased region" description="Low complexity" evidence="7">
    <location>
        <begin position="222"/>
        <end position="237"/>
    </location>
</feature>
<dbReference type="PANTHER" id="PTHR10629">
    <property type="entry name" value="CYTOSINE-SPECIFIC METHYLTRANSFERASE"/>
    <property type="match status" value="1"/>
</dbReference>
<dbReference type="EMBL" id="JACTVJ010000023">
    <property type="protein sequence ID" value="MBC9718044.1"/>
    <property type="molecule type" value="Genomic_DNA"/>
</dbReference>
<evidence type="ECO:0000256" key="1">
    <source>
        <dbReference type="ARBA" id="ARBA00011975"/>
    </source>
</evidence>
<keyword evidence="9" id="KW-1185">Reference proteome</keyword>
<comment type="caution">
    <text evidence="8">The sequence shown here is derived from an EMBL/GenBank/DDBJ whole genome shotgun (WGS) entry which is preliminary data.</text>
</comment>
<keyword evidence="2 6" id="KW-0489">Methyltransferase</keyword>
<feature type="region of interest" description="Disordered" evidence="7">
    <location>
        <begin position="195"/>
        <end position="260"/>
    </location>
</feature>
<accession>A0ABR7STE1</accession>
<reference evidence="8 9" key="1">
    <citation type="submission" date="2020-08" db="EMBL/GenBank/DDBJ databases">
        <title>Genemic of Streptomyces polyaspartic.</title>
        <authorList>
            <person name="Liu W."/>
        </authorList>
    </citation>
    <scope>NUCLEOTIDE SEQUENCE [LARGE SCALE GENOMIC DNA]</scope>
    <source>
        <strain evidence="8 9">TRM66268-LWL</strain>
    </source>
</reference>
<proteinExistence type="inferred from homology"/>